<proteinExistence type="predicted"/>
<protein>
    <recommendedName>
        <fullName evidence="2">GH16 domain-containing protein</fullName>
    </recommendedName>
</protein>
<dbReference type="Proteomes" id="UP000256328">
    <property type="component" value="Unassembled WGS sequence"/>
</dbReference>
<sequence>MLSLQLLSLLASVISVANAGTAESIANFNLVWSETFTGTAGAAPNTATWNYRTGAQSNDEVETYTTSTDNCALSGDGTLLITPIETSTGWTSCRLETVDHFACDDGAMMIFQARIRLGSTSGIGNHQGIWPAFWALGASMLTGTEWPACGEWDIMENVNAGALGYGTLHCADVCDGSTGLGAGIAFDYTTFHTWAFAVDRTNSDWTQQELRWYMDGTLYHTITGADLNNQADWTAVTADPFFMILNVAVGGSWPGSPTSATASGTASAMEVEYVGVYRSV</sequence>
<dbReference type="AlphaFoldDB" id="A0A3D8T1M8"/>
<feature type="domain" description="GH16" evidence="2">
    <location>
        <begin position="30"/>
        <end position="280"/>
    </location>
</feature>
<gene>
    <name evidence="3" type="ORF">BP5796_01869</name>
</gene>
<dbReference type="InterPro" id="IPR013320">
    <property type="entry name" value="ConA-like_dom_sf"/>
</dbReference>
<keyword evidence="4" id="KW-1185">Reference proteome</keyword>
<dbReference type="InterPro" id="IPR050546">
    <property type="entry name" value="Glycosyl_Hydrlase_16"/>
</dbReference>
<dbReference type="GO" id="GO:0005975">
    <property type="term" value="P:carbohydrate metabolic process"/>
    <property type="evidence" value="ECO:0007669"/>
    <property type="project" value="InterPro"/>
</dbReference>
<dbReference type="PROSITE" id="PS51762">
    <property type="entry name" value="GH16_2"/>
    <property type="match status" value="1"/>
</dbReference>
<dbReference type="SUPFAM" id="SSF49899">
    <property type="entry name" value="Concanavalin A-like lectins/glucanases"/>
    <property type="match status" value="1"/>
</dbReference>
<accession>A0A3D8T1M8</accession>
<keyword evidence="1" id="KW-0732">Signal</keyword>
<feature type="chain" id="PRO_5017692978" description="GH16 domain-containing protein" evidence="1">
    <location>
        <begin position="20"/>
        <end position="280"/>
    </location>
</feature>
<dbReference type="Gene3D" id="2.60.120.200">
    <property type="match status" value="1"/>
</dbReference>
<evidence type="ECO:0000256" key="1">
    <source>
        <dbReference type="SAM" id="SignalP"/>
    </source>
</evidence>
<dbReference type="GO" id="GO:0004553">
    <property type="term" value="F:hydrolase activity, hydrolyzing O-glycosyl compounds"/>
    <property type="evidence" value="ECO:0007669"/>
    <property type="project" value="InterPro"/>
</dbReference>
<dbReference type="OrthoDB" id="192832at2759"/>
<reference evidence="3 4" key="1">
    <citation type="journal article" date="2018" name="IMA Fungus">
        <title>IMA Genome-F 9: Draft genome sequence of Annulohypoxylon stygium, Aspergillus mulundensis, Berkeleyomyces basicola (syn. Thielaviopsis basicola), Ceratocystis smalleyi, two Cercospora beticola strains, Coleophoma cylindrospora, Fusarium fracticaudum, Phialophora cf. hyalina, and Morchella septimelata.</title>
        <authorList>
            <person name="Wingfield B.D."/>
            <person name="Bills G.F."/>
            <person name="Dong Y."/>
            <person name="Huang W."/>
            <person name="Nel W.J."/>
            <person name="Swalarsk-Parry B.S."/>
            <person name="Vaghefi N."/>
            <person name="Wilken P.M."/>
            <person name="An Z."/>
            <person name="de Beer Z.W."/>
            <person name="De Vos L."/>
            <person name="Chen L."/>
            <person name="Duong T.A."/>
            <person name="Gao Y."/>
            <person name="Hammerbacher A."/>
            <person name="Kikkert J.R."/>
            <person name="Li Y."/>
            <person name="Li H."/>
            <person name="Li K."/>
            <person name="Li Q."/>
            <person name="Liu X."/>
            <person name="Ma X."/>
            <person name="Naidoo K."/>
            <person name="Pethybridge S.J."/>
            <person name="Sun J."/>
            <person name="Steenkamp E.T."/>
            <person name="van der Nest M.A."/>
            <person name="van Wyk S."/>
            <person name="Wingfield M.J."/>
            <person name="Xiong C."/>
            <person name="Yue Q."/>
            <person name="Zhang X."/>
        </authorList>
    </citation>
    <scope>NUCLEOTIDE SEQUENCE [LARGE SCALE GENOMIC DNA]</scope>
    <source>
        <strain evidence="3 4">BP5796</strain>
    </source>
</reference>
<evidence type="ECO:0000259" key="2">
    <source>
        <dbReference type="PROSITE" id="PS51762"/>
    </source>
</evidence>
<evidence type="ECO:0000313" key="4">
    <source>
        <dbReference type="Proteomes" id="UP000256328"/>
    </source>
</evidence>
<dbReference type="EMBL" id="PDLN01000002">
    <property type="protein sequence ID" value="RDW92475.1"/>
    <property type="molecule type" value="Genomic_DNA"/>
</dbReference>
<dbReference type="PANTHER" id="PTHR10963:SF60">
    <property type="entry name" value="GRAM-NEGATIVE BACTERIA-BINDING PROTEIN 1-RELATED"/>
    <property type="match status" value="1"/>
</dbReference>
<comment type="caution">
    <text evidence="3">The sequence shown here is derived from an EMBL/GenBank/DDBJ whole genome shotgun (WGS) entry which is preliminary data.</text>
</comment>
<dbReference type="InterPro" id="IPR000757">
    <property type="entry name" value="Beta-glucanase-like"/>
</dbReference>
<dbReference type="Pfam" id="PF26113">
    <property type="entry name" value="GH16_XgeA"/>
    <property type="match status" value="1"/>
</dbReference>
<organism evidence="3 4">
    <name type="scientific">Coleophoma crateriformis</name>
    <dbReference type="NCBI Taxonomy" id="565419"/>
    <lineage>
        <taxon>Eukaryota</taxon>
        <taxon>Fungi</taxon>
        <taxon>Dikarya</taxon>
        <taxon>Ascomycota</taxon>
        <taxon>Pezizomycotina</taxon>
        <taxon>Leotiomycetes</taxon>
        <taxon>Helotiales</taxon>
        <taxon>Dermateaceae</taxon>
        <taxon>Coleophoma</taxon>
    </lineage>
</organism>
<dbReference type="PANTHER" id="PTHR10963">
    <property type="entry name" value="GLYCOSYL HYDROLASE-RELATED"/>
    <property type="match status" value="1"/>
</dbReference>
<evidence type="ECO:0000313" key="3">
    <source>
        <dbReference type="EMBL" id="RDW92475.1"/>
    </source>
</evidence>
<feature type="signal peptide" evidence="1">
    <location>
        <begin position="1"/>
        <end position="19"/>
    </location>
</feature>
<name>A0A3D8T1M8_9HELO</name>